<proteinExistence type="predicted"/>
<comment type="caution">
    <text evidence="1">The sequence shown here is derived from an EMBL/GenBank/DDBJ whole genome shotgun (WGS) entry which is preliminary data.</text>
</comment>
<dbReference type="AlphaFoldDB" id="A0A6L2MKA3"/>
<evidence type="ECO:0000313" key="1">
    <source>
        <dbReference type="EMBL" id="GEU74363.1"/>
    </source>
</evidence>
<accession>A0A6L2MKA3</accession>
<reference evidence="1" key="1">
    <citation type="journal article" date="2019" name="Sci. Rep.">
        <title>Draft genome of Tanacetum cinerariifolium, the natural source of mosquito coil.</title>
        <authorList>
            <person name="Yamashiro T."/>
            <person name="Shiraishi A."/>
            <person name="Satake H."/>
            <person name="Nakayama K."/>
        </authorList>
    </citation>
    <scope>NUCLEOTIDE SEQUENCE</scope>
</reference>
<name>A0A6L2MKA3_TANCI</name>
<dbReference type="EMBL" id="BKCJ010006870">
    <property type="protein sequence ID" value="GEU74363.1"/>
    <property type="molecule type" value="Genomic_DNA"/>
</dbReference>
<sequence>MNMTSAANSVFGGGITWTVLEKGRDPPLAGGDVRKWWSRRQLRWRPAANSVFGGGITWTVLEKGRDPPLAGGDVPKMLDCCGLDKGVCGELRLEILDISGKPLEGVDFVNALLGGLRDGVMKLRVTQVRSGPNLLMNKNVSQKGTSPSGKNVHVGDLKRKKMKYHSYQNLIWSSFCKAEHELWGVDSAEVYFADGYKKAKKLKFLNCWMTQTRSHRLSSNKINDIEDMINTVLKEY</sequence>
<organism evidence="1">
    <name type="scientific">Tanacetum cinerariifolium</name>
    <name type="common">Dalmatian daisy</name>
    <name type="synonym">Chrysanthemum cinerariifolium</name>
    <dbReference type="NCBI Taxonomy" id="118510"/>
    <lineage>
        <taxon>Eukaryota</taxon>
        <taxon>Viridiplantae</taxon>
        <taxon>Streptophyta</taxon>
        <taxon>Embryophyta</taxon>
        <taxon>Tracheophyta</taxon>
        <taxon>Spermatophyta</taxon>
        <taxon>Magnoliopsida</taxon>
        <taxon>eudicotyledons</taxon>
        <taxon>Gunneridae</taxon>
        <taxon>Pentapetalae</taxon>
        <taxon>asterids</taxon>
        <taxon>campanulids</taxon>
        <taxon>Asterales</taxon>
        <taxon>Asteraceae</taxon>
        <taxon>Asteroideae</taxon>
        <taxon>Anthemideae</taxon>
        <taxon>Anthemidinae</taxon>
        <taxon>Tanacetum</taxon>
    </lineage>
</organism>
<protein>
    <submittedName>
        <fullName evidence="1">Putative treslin</fullName>
    </submittedName>
</protein>
<gene>
    <name evidence="1" type="ORF">Tci_046341</name>
</gene>